<feature type="region of interest" description="Disordered" evidence="1">
    <location>
        <begin position="329"/>
        <end position="378"/>
    </location>
</feature>
<comment type="caution">
    <text evidence="2">The sequence shown here is derived from an EMBL/GenBank/DDBJ whole genome shotgun (WGS) entry which is preliminary data.</text>
</comment>
<dbReference type="Gene3D" id="3.70.10.10">
    <property type="match status" value="1"/>
</dbReference>
<feature type="compositionally biased region" description="Gly residues" evidence="1">
    <location>
        <begin position="585"/>
        <end position="612"/>
    </location>
</feature>
<organism evidence="2 3">
    <name type="scientific">Volvox africanus</name>
    <dbReference type="NCBI Taxonomy" id="51714"/>
    <lineage>
        <taxon>Eukaryota</taxon>
        <taxon>Viridiplantae</taxon>
        <taxon>Chlorophyta</taxon>
        <taxon>core chlorophytes</taxon>
        <taxon>Chlorophyceae</taxon>
        <taxon>CS clade</taxon>
        <taxon>Chlamydomonadales</taxon>
        <taxon>Volvocaceae</taxon>
        <taxon>Volvox</taxon>
    </lineage>
</organism>
<evidence type="ECO:0000256" key="1">
    <source>
        <dbReference type="SAM" id="MobiDB-lite"/>
    </source>
</evidence>
<evidence type="ECO:0000313" key="2">
    <source>
        <dbReference type="EMBL" id="GLI67952.1"/>
    </source>
</evidence>
<feature type="compositionally biased region" description="Polar residues" evidence="1">
    <location>
        <begin position="562"/>
        <end position="574"/>
    </location>
</feature>
<dbReference type="Pfam" id="PF04139">
    <property type="entry name" value="Rad9"/>
    <property type="match status" value="1"/>
</dbReference>
<feature type="compositionally biased region" description="Gly residues" evidence="1">
    <location>
        <begin position="335"/>
        <end position="349"/>
    </location>
</feature>
<sequence length="696" mass="72245">MSFRFSLGRAQVKHFRTSLQTLNKIGGELLIEAVPQQLVLRSINTAKSAFLSVTYFNRFFDSYEVYDTIVVQTIVLSKNALAIFRSQKISQVDFSLDNAAAQLRATVHTDEGLIKRYAFDCLDGEVLQATVDRDAYPTVVVAEASELEKLLSSFQHTLDEITLIANPESAAALVNGHKACEIRSFVDPLKGSQEAALLTSLTLDTRAVFTSYSHSSPLAADVTFNVKDFRAMTTLCTALGADVALRLEAAGAPLVLEPHFRGLREGAETDFQAMLVLSTLTDSQLGPEHLDQQQALEGEQQQGQQLHAGLVPQQDPQLRAAGAKAEPCTPYNVAGGTGNGGTSNRGSGGAEAAASTGRGRRRLPPRQDDSSAGRAGAETATTMRGMYAAAAAAEGLLVTDGVAAAPETGPPPGPHVPPASGLRPGEDAYIDGQEDDIPARRTGRPPRYDSGNRAAFTTGNVGSIGEKGFTPDTSLLHPHPSHRPDHDPRRVMLQGPSDPRVGGAGRSTAHGSLHQQQQQQQQQYVQFRCKIEGAATTADPGDSQDPEGLPGIGPSPYGGQGQTSPAVRSPSCRSYSVADPRVAASGGGGGDASGSGAGGSGGSGGGAGGGGSDPQQPMKVSHAELFGDDDDDDDGGNGGGACNVCQDGYYDVDDDDDEEVPATPPDQQQTRSMGAGVLGLGGGGGGGGGDMDEQAG</sequence>
<dbReference type="SUPFAM" id="SSF55979">
    <property type="entry name" value="DNA clamp"/>
    <property type="match status" value="1"/>
</dbReference>
<evidence type="ECO:0008006" key="4">
    <source>
        <dbReference type="Google" id="ProtNLM"/>
    </source>
</evidence>
<evidence type="ECO:0000313" key="3">
    <source>
        <dbReference type="Proteomes" id="UP001165090"/>
    </source>
</evidence>
<name>A0ABQ5SDF4_9CHLO</name>
<dbReference type="InterPro" id="IPR046938">
    <property type="entry name" value="DNA_clamp_sf"/>
</dbReference>
<feature type="compositionally biased region" description="Pro residues" evidence="1">
    <location>
        <begin position="408"/>
        <end position="417"/>
    </location>
</feature>
<accession>A0ABQ5SDF4</accession>
<feature type="compositionally biased region" description="Gly residues" evidence="1">
    <location>
        <begin position="676"/>
        <end position="689"/>
    </location>
</feature>
<keyword evidence="3" id="KW-1185">Reference proteome</keyword>
<dbReference type="PANTHER" id="PTHR15237">
    <property type="entry name" value="DNA REPAIR PROTEIN RAD9"/>
    <property type="match status" value="1"/>
</dbReference>
<gene>
    <name evidence="2" type="ORF">VaNZ11_012284</name>
</gene>
<dbReference type="Proteomes" id="UP001165090">
    <property type="component" value="Unassembled WGS sequence"/>
</dbReference>
<feature type="region of interest" description="Disordered" evidence="1">
    <location>
        <begin position="403"/>
        <end position="696"/>
    </location>
</feature>
<dbReference type="InterPro" id="IPR007268">
    <property type="entry name" value="Rad9/Ddc1"/>
</dbReference>
<feature type="compositionally biased region" description="Acidic residues" evidence="1">
    <location>
        <begin position="626"/>
        <end position="635"/>
    </location>
</feature>
<proteinExistence type="predicted"/>
<feature type="compositionally biased region" description="Acidic residues" evidence="1">
    <location>
        <begin position="650"/>
        <end position="660"/>
    </location>
</feature>
<reference evidence="2 3" key="1">
    <citation type="journal article" date="2023" name="IScience">
        <title>Expanded male sex-determining region conserved during the evolution of homothallism in the green alga Volvox.</title>
        <authorList>
            <person name="Yamamoto K."/>
            <person name="Matsuzaki R."/>
            <person name="Mahakham W."/>
            <person name="Heman W."/>
            <person name="Sekimoto H."/>
            <person name="Kawachi M."/>
            <person name="Minakuchi Y."/>
            <person name="Toyoda A."/>
            <person name="Nozaki H."/>
        </authorList>
    </citation>
    <scope>NUCLEOTIDE SEQUENCE [LARGE SCALE GENOMIC DNA]</scope>
    <source>
        <strain evidence="2 3">NIES-4468</strain>
    </source>
</reference>
<dbReference type="EMBL" id="BSDZ01000079">
    <property type="protein sequence ID" value="GLI67952.1"/>
    <property type="molecule type" value="Genomic_DNA"/>
</dbReference>
<dbReference type="PANTHER" id="PTHR15237:SF0">
    <property type="entry name" value="CELL CYCLE CHECKPOINT CONTROL PROTEIN"/>
    <property type="match status" value="1"/>
</dbReference>
<protein>
    <recommendedName>
        <fullName evidence="4">Cell cycle checkpoint control protein RAD9A</fullName>
    </recommendedName>
</protein>